<comment type="caution">
    <text evidence="1">The sequence shown here is derived from an EMBL/GenBank/DDBJ whole genome shotgun (WGS) entry which is preliminary data.</text>
</comment>
<dbReference type="Proteomes" id="UP000824782">
    <property type="component" value="Unassembled WGS sequence"/>
</dbReference>
<protein>
    <submittedName>
        <fullName evidence="1">Uncharacterized protein</fullName>
    </submittedName>
</protein>
<reference evidence="1" key="1">
    <citation type="thesis" date="2020" institute="ProQuest LLC" country="789 East Eisenhower Parkway, Ann Arbor, MI, USA">
        <title>Comparative Genomics and Chromosome Evolution.</title>
        <authorList>
            <person name="Mudd A.B."/>
        </authorList>
    </citation>
    <scope>NUCLEOTIDE SEQUENCE</scope>
    <source>
        <strain evidence="1">237g6f4</strain>
        <tissue evidence="1">Blood</tissue>
    </source>
</reference>
<keyword evidence="2" id="KW-1185">Reference proteome</keyword>
<evidence type="ECO:0000313" key="1">
    <source>
        <dbReference type="EMBL" id="KAG8567535.1"/>
    </source>
</evidence>
<evidence type="ECO:0000313" key="2">
    <source>
        <dbReference type="Proteomes" id="UP000824782"/>
    </source>
</evidence>
<name>A0AAV7B2V1_ENGPU</name>
<proteinExistence type="predicted"/>
<dbReference type="AlphaFoldDB" id="A0AAV7B2V1"/>
<accession>A0AAV7B2V1</accession>
<organism evidence="1 2">
    <name type="scientific">Engystomops pustulosus</name>
    <name type="common">Tungara frog</name>
    <name type="synonym">Physalaemus pustulosus</name>
    <dbReference type="NCBI Taxonomy" id="76066"/>
    <lineage>
        <taxon>Eukaryota</taxon>
        <taxon>Metazoa</taxon>
        <taxon>Chordata</taxon>
        <taxon>Craniata</taxon>
        <taxon>Vertebrata</taxon>
        <taxon>Euteleostomi</taxon>
        <taxon>Amphibia</taxon>
        <taxon>Batrachia</taxon>
        <taxon>Anura</taxon>
        <taxon>Neobatrachia</taxon>
        <taxon>Hyloidea</taxon>
        <taxon>Leptodactylidae</taxon>
        <taxon>Leiuperinae</taxon>
        <taxon>Engystomops</taxon>
    </lineage>
</organism>
<gene>
    <name evidence="1" type="ORF">GDO81_013664</name>
</gene>
<sequence length="45" mass="5246">MFHEEKKEGSPRFGKLHFPVGLWINSPKKHFAKLGRRWPSVGSIK</sequence>
<dbReference type="EMBL" id="WNYA01000006">
    <property type="protein sequence ID" value="KAG8567535.1"/>
    <property type="molecule type" value="Genomic_DNA"/>
</dbReference>